<evidence type="ECO:0000313" key="6">
    <source>
        <dbReference type="EMBL" id="RBO79594.1"/>
    </source>
</evidence>
<comment type="caution">
    <text evidence="6">The sequence shown here is derived from an EMBL/GenBank/DDBJ whole genome shotgun (WGS) entry which is preliminary data.</text>
</comment>
<dbReference type="PROSITE" id="PS51192">
    <property type="entry name" value="HELICASE_ATP_BIND_1"/>
    <property type="match status" value="1"/>
</dbReference>
<feature type="domain" description="Helicase ATP-binding" evidence="4">
    <location>
        <begin position="104"/>
        <end position="294"/>
    </location>
</feature>
<evidence type="ECO:0000256" key="1">
    <source>
        <dbReference type="ARBA" id="ARBA00022741"/>
    </source>
</evidence>
<evidence type="ECO:0000259" key="5">
    <source>
        <dbReference type="PROSITE" id="PS51194"/>
    </source>
</evidence>
<dbReference type="Proteomes" id="UP000252086">
    <property type="component" value="Unassembled WGS sequence"/>
</dbReference>
<accession>A0A366CTG5</accession>
<feature type="region of interest" description="Disordered" evidence="3">
    <location>
        <begin position="1338"/>
        <end position="1360"/>
    </location>
</feature>
<keyword evidence="7" id="KW-1185">Reference proteome</keyword>
<dbReference type="InterPro" id="IPR018973">
    <property type="entry name" value="MZB"/>
</dbReference>
<keyword evidence="1" id="KW-0547">Nucleotide-binding</keyword>
<dbReference type="Pfam" id="PF00271">
    <property type="entry name" value="Helicase_C"/>
    <property type="match status" value="1"/>
</dbReference>
<dbReference type="InterPro" id="IPR027417">
    <property type="entry name" value="P-loop_NTPase"/>
</dbReference>
<feature type="compositionally biased region" description="Basic and acidic residues" evidence="3">
    <location>
        <begin position="1345"/>
        <end position="1360"/>
    </location>
</feature>
<dbReference type="InterPro" id="IPR014001">
    <property type="entry name" value="Helicase_ATP-bd"/>
</dbReference>
<proteinExistence type="predicted"/>
<sequence>MKRYFSTLKQQANTRAKEATLGVLGINNTHLRAHLNELIEGSEPFVTGPVFEQMFGWETHPRKMSDMPMLSTAVIDALDHEKNGRYEFKKHWQPFKHQYQAWSDLLDSQPKSRIITSGTGSGKTECFMVPVLEDLYRETSKTDDHLTGVRAIFLYPLNALINSQRERLNAWTQHFEGDIRFCLYNGKTPEKVTGKEWQNQKDNPQDVMSREGMRNDPAPILVTNGTMLEYMLIRQTDAPIIEQSKGKLRWIVLDEAHTYMGSQAAELALQLRRVMQAFEVKPEDIRFVATSATIAGTEAEQSLKEYLANLANISVDQVEVIGGKRVVPPLEDVGFKHLSLEDIEEIESEGQISPKKSDKPDPEVSELRYAALQQSQIAVAIRNAMTSEGATPKLVDELLDILSPFKLTEDRLFRWLDVCTGTKPHAYAEAFLKLRAHYFQRTLNGLWSCVNPNCTHKEHSKLDGQWPFGYVYSQQRPHCECGASVLEIAFCGECNEPHLLGAYDTNGRLVPWVNRSVDDFSLIEGERENEDSEDEVIVTNDNALSDRIVMGVRASDEQGYHSVPFTKDGKVATNESDFSLFVNADASECSVCGFSGRGKHGEAFRRGLLGGPFYTTNAVPTILEYCPDYEPGEEEKKSKSKSKGVASLPARGRRLITFTDSRQGTAKVSVNMQQDAERSLLRGLAVMELKKYISRQVNADPMLLEKVSDYASMPADKLRSYAKFLEFESPEEAKLILEYLACLEEGEVETPDPITWRDLVNFIRSDEHVAHSMLWENRYLAPEVFEHEGPGKLAAMILTREMARRPKHRNNLETQGLVRFVYPHIEQETNVPEHWEKYGHTLQDWKDFLIVCMNFHIRENSFVHIDEEWSKWIGMHFYPKFLMSSASKDDEDSRVKRWPKAKSKTQRQARLASLLAKGSQLDPTDKVAEDIINDWLEVAWHFLVKSQTLSEFANKQYKLRLETVSFSLMTHAYICPITHKLIDTVFKGLSPYMPWNMEVEKARCEKVGLPEIWKLASSDDSSRYVEDIRESVALNDSIKTLRQQNLWTDINDRVVEGGFYYTTAEHSAQQDSKRLERYEELFKKGEKNVLNCSTTMEMGVDIGGISAVVMNNVPPHPANYLQRAGRAGRSKEARALGFTLCKHNPHDQFVFNNPKWPFVTQIPAPKVEFSSGKIVQRHVNAYLLGFFLREIVGSTTKEKFNLSLEWFYLAGTESKSIYERFKDWLMSEAADLKHSLELLVRGTQLSLYSVHQLCESTQKTVEQIAQRWLKEYRYLNSELSTADSESPYSYKLNGDLARLCKEYLLRDLACRGFLPGHGFPTDVVNLNVNNYEDYKRKGKYKESKKKNDDHSAVSFEREDNVSVNRGMPSRNLAVAIREFAPGSEVVLDGRVHLSAGISLGWQKAHVQGGTETQKFDLAWRCSSCGQQGYETDLSEQKGLKCSNPSCGKPIKVKNQRKVLQPSGFVVDFYRPPSNNIAHTTFVPVQKPWVMGKGESTLLPNSNLGFMASDTQGHVFHHSSGLNGEGYAVCLGCGKTESMTATGEYPKKLDPKGAHRPPMPSKYQSGPKDDPTCDAAKQILSNVHLGYNATTDVFELTLRNPINGEYLVDESIVLTLAVALREALVKLLGISSSEVGYSTREVIVGEGQKAIAIQLFDMIGGGAGFATSAPHQIARLLSKMNEVLKCAEECDRYCHSCLLESDSRHDVDKLNRQNALQWLDDFGFSDYLELSPQYAHMFGKAHNAEYNPFTIREKLAELQRHKPKAFRFFFSGDPDEWDTSIGFMKKLFHTLLADEIDVIVMISDGERASEVTEFLAQLSVIGAKVEITKTDLPIVFQAVLDDGCQTLGCLDVLSRQPGEMWLKSDDTSVKSTSVPQVLGAKLELVNHFSSSGSVEVSISRQLNGPLKGFGQRFVHMLRSKDDGLANLLNNDRLVSLHYTDRYLQSPSSMLMLGEVISALATKECHVNILTCYDRNKVDNGRFVFHDWSIENDYKTIFNAWLDSMGASETQVDYKDKRLVPHRRCIDLLFESGQKAQITLDQGLGYWRLNLQNGLHRFFFENSIPEQINRIGECYRSAKIENSADWNTWFAVFINDKTH</sequence>
<dbReference type="GO" id="GO:0005524">
    <property type="term" value="F:ATP binding"/>
    <property type="evidence" value="ECO:0007669"/>
    <property type="project" value="UniProtKB-KW"/>
</dbReference>
<feature type="region of interest" description="Disordered" evidence="3">
    <location>
        <begin position="1543"/>
        <end position="1570"/>
    </location>
</feature>
<dbReference type="GO" id="GO:0003676">
    <property type="term" value="F:nucleic acid binding"/>
    <property type="evidence" value="ECO:0007669"/>
    <property type="project" value="InterPro"/>
</dbReference>
<dbReference type="PANTHER" id="PTHR47957">
    <property type="entry name" value="ATP-DEPENDENT HELICASE HRQ1"/>
    <property type="match status" value="1"/>
</dbReference>
<evidence type="ECO:0000259" key="4">
    <source>
        <dbReference type="PROSITE" id="PS51192"/>
    </source>
</evidence>
<dbReference type="GO" id="GO:0006289">
    <property type="term" value="P:nucleotide-excision repair"/>
    <property type="evidence" value="ECO:0007669"/>
    <property type="project" value="TreeGrafter"/>
</dbReference>
<dbReference type="InterPro" id="IPR001650">
    <property type="entry name" value="Helicase_C-like"/>
</dbReference>
<dbReference type="GO" id="GO:0036297">
    <property type="term" value="P:interstrand cross-link repair"/>
    <property type="evidence" value="ECO:0007669"/>
    <property type="project" value="TreeGrafter"/>
</dbReference>
<name>A0A366CTG5_9GAMM</name>
<evidence type="ECO:0000256" key="2">
    <source>
        <dbReference type="ARBA" id="ARBA00022840"/>
    </source>
</evidence>
<dbReference type="InterPro" id="IPR011545">
    <property type="entry name" value="DEAD/DEAH_box_helicase_dom"/>
</dbReference>
<protein>
    <submittedName>
        <fullName evidence="6">Uncharacterized protein DUF1998</fullName>
    </submittedName>
</protein>
<dbReference type="SMART" id="SM00490">
    <property type="entry name" value="HELICc"/>
    <property type="match status" value="1"/>
</dbReference>
<feature type="domain" description="Helicase C-terminal" evidence="5">
    <location>
        <begin position="1020"/>
        <end position="1183"/>
    </location>
</feature>
<evidence type="ECO:0000313" key="7">
    <source>
        <dbReference type="Proteomes" id="UP000252086"/>
    </source>
</evidence>
<dbReference type="PROSITE" id="PS51194">
    <property type="entry name" value="HELICASE_CTER"/>
    <property type="match status" value="1"/>
</dbReference>
<dbReference type="Pfam" id="PF09369">
    <property type="entry name" value="MZB"/>
    <property type="match status" value="1"/>
</dbReference>
<dbReference type="PANTHER" id="PTHR47957:SF3">
    <property type="entry name" value="ATP-DEPENDENT HELICASE HRQ1"/>
    <property type="match status" value="1"/>
</dbReference>
<reference evidence="6 7" key="1">
    <citation type="submission" date="2018-06" db="EMBL/GenBank/DDBJ databases">
        <title>Genomic Encyclopedia of Type Strains, Phase III (KMG-III): the genomes of soil and plant-associated and newly described type strains.</title>
        <authorList>
            <person name="Whitman W."/>
        </authorList>
    </citation>
    <scope>NUCLEOTIDE SEQUENCE [LARGE SCALE GENOMIC DNA]</scope>
    <source>
        <strain evidence="6 7">CECT 7732</strain>
    </source>
</reference>
<dbReference type="EMBL" id="QNRF01000013">
    <property type="protein sequence ID" value="RBO79594.1"/>
    <property type="molecule type" value="Genomic_DNA"/>
</dbReference>
<dbReference type="Gene3D" id="3.40.50.300">
    <property type="entry name" value="P-loop containing nucleotide triphosphate hydrolases"/>
    <property type="match status" value="2"/>
</dbReference>
<dbReference type="SUPFAM" id="SSF52540">
    <property type="entry name" value="P-loop containing nucleoside triphosphate hydrolases"/>
    <property type="match status" value="2"/>
</dbReference>
<dbReference type="Pfam" id="PF00270">
    <property type="entry name" value="DEAD"/>
    <property type="match status" value="1"/>
</dbReference>
<evidence type="ECO:0000256" key="3">
    <source>
        <dbReference type="SAM" id="MobiDB-lite"/>
    </source>
</evidence>
<dbReference type="GO" id="GO:0043138">
    <property type="term" value="F:3'-5' DNA helicase activity"/>
    <property type="evidence" value="ECO:0007669"/>
    <property type="project" value="TreeGrafter"/>
</dbReference>
<keyword evidence="2" id="KW-0067">ATP-binding</keyword>
<dbReference type="RefSeq" id="WP_113875708.1">
    <property type="nucleotide sequence ID" value="NZ_QNRF01000013.1"/>
</dbReference>
<gene>
    <name evidence="6" type="ORF">DFP76_11351</name>
</gene>
<dbReference type="OrthoDB" id="9815222at2"/>
<dbReference type="SMART" id="SM00487">
    <property type="entry name" value="DEXDc"/>
    <property type="match status" value="1"/>
</dbReference>
<organism evidence="6 7">
    <name type="scientific">Marinomonas aquiplantarum</name>
    <dbReference type="NCBI Taxonomy" id="491951"/>
    <lineage>
        <taxon>Bacteria</taxon>
        <taxon>Pseudomonadati</taxon>
        <taxon>Pseudomonadota</taxon>
        <taxon>Gammaproteobacteria</taxon>
        <taxon>Oceanospirillales</taxon>
        <taxon>Oceanospirillaceae</taxon>
        <taxon>Marinomonas</taxon>
    </lineage>
</organism>